<comment type="caution">
    <text evidence="9">The sequence shown here is derived from an EMBL/GenBank/DDBJ whole genome shotgun (WGS) entry which is preliminary data.</text>
</comment>
<dbReference type="EMBL" id="JAEPRB010000030">
    <property type="protein sequence ID" value="KAG2225287.1"/>
    <property type="molecule type" value="Genomic_DNA"/>
</dbReference>
<evidence type="ECO:0000256" key="6">
    <source>
        <dbReference type="ARBA" id="ARBA00022927"/>
    </source>
</evidence>
<evidence type="ECO:0000256" key="2">
    <source>
        <dbReference type="ARBA" id="ARBA00004496"/>
    </source>
</evidence>
<dbReference type="InterPro" id="IPR001494">
    <property type="entry name" value="Importin-beta_N"/>
</dbReference>
<dbReference type="FunFam" id="1.25.10.10:FF:000057">
    <property type="entry name" value="Exportin-2 isoform 1"/>
    <property type="match status" value="1"/>
</dbReference>
<evidence type="ECO:0000256" key="1">
    <source>
        <dbReference type="ARBA" id="ARBA00004123"/>
    </source>
</evidence>
<comment type="subcellular location">
    <subcellularLocation>
        <location evidence="2">Cytoplasm</location>
    </subcellularLocation>
    <subcellularLocation>
        <location evidence="1">Nucleus</location>
    </subcellularLocation>
</comment>
<dbReference type="AlphaFoldDB" id="A0A8H7S9J8"/>
<comment type="similarity">
    <text evidence="3">Belongs to the XPO2/CSE1 family.</text>
</comment>
<keyword evidence="7" id="KW-0539">Nucleus</keyword>
<dbReference type="GO" id="GO:0005829">
    <property type="term" value="C:cytosol"/>
    <property type="evidence" value="ECO:0007669"/>
    <property type="project" value="TreeGrafter"/>
</dbReference>
<dbReference type="InterPro" id="IPR016024">
    <property type="entry name" value="ARM-type_fold"/>
</dbReference>
<organism evidence="9 10">
    <name type="scientific">Circinella minor</name>
    <dbReference type="NCBI Taxonomy" id="1195481"/>
    <lineage>
        <taxon>Eukaryota</taxon>
        <taxon>Fungi</taxon>
        <taxon>Fungi incertae sedis</taxon>
        <taxon>Mucoromycota</taxon>
        <taxon>Mucoromycotina</taxon>
        <taxon>Mucoromycetes</taxon>
        <taxon>Mucorales</taxon>
        <taxon>Lichtheimiaceae</taxon>
        <taxon>Circinella</taxon>
    </lineage>
</organism>
<protein>
    <recommendedName>
        <fullName evidence="8">Importin N-terminal domain-containing protein</fullName>
    </recommendedName>
</protein>
<proteinExistence type="inferred from homology"/>
<evidence type="ECO:0000256" key="3">
    <source>
        <dbReference type="ARBA" id="ARBA00008669"/>
    </source>
</evidence>
<dbReference type="PANTHER" id="PTHR10997">
    <property type="entry name" value="IMPORTIN-7, 8, 11"/>
    <property type="match status" value="1"/>
</dbReference>
<evidence type="ECO:0000256" key="7">
    <source>
        <dbReference type="ARBA" id="ARBA00023242"/>
    </source>
</evidence>
<evidence type="ECO:0000259" key="8">
    <source>
        <dbReference type="PROSITE" id="PS50166"/>
    </source>
</evidence>
<dbReference type="GO" id="GO:0005635">
    <property type="term" value="C:nuclear envelope"/>
    <property type="evidence" value="ECO:0007669"/>
    <property type="project" value="TreeGrafter"/>
</dbReference>
<dbReference type="PANTHER" id="PTHR10997:SF8">
    <property type="entry name" value="EXPORTIN-2"/>
    <property type="match status" value="1"/>
</dbReference>
<evidence type="ECO:0000256" key="5">
    <source>
        <dbReference type="ARBA" id="ARBA00022490"/>
    </source>
</evidence>
<dbReference type="GO" id="GO:0031267">
    <property type="term" value="F:small GTPase binding"/>
    <property type="evidence" value="ECO:0007669"/>
    <property type="project" value="InterPro"/>
</dbReference>
<keyword evidence="6" id="KW-0653">Protein transport</keyword>
<dbReference type="PROSITE" id="PS50166">
    <property type="entry name" value="IMPORTIN_B_NT"/>
    <property type="match status" value="1"/>
</dbReference>
<dbReference type="Pfam" id="PF08506">
    <property type="entry name" value="Cse1"/>
    <property type="match status" value="1"/>
</dbReference>
<dbReference type="GO" id="GO:0005049">
    <property type="term" value="F:nuclear export signal receptor activity"/>
    <property type="evidence" value="ECO:0007669"/>
    <property type="project" value="TreeGrafter"/>
</dbReference>
<feature type="domain" description="Importin N-terminal" evidence="8">
    <location>
        <begin position="27"/>
        <end position="101"/>
    </location>
</feature>
<dbReference type="InterPro" id="IPR011989">
    <property type="entry name" value="ARM-like"/>
</dbReference>
<dbReference type="InterPro" id="IPR005043">
    <property type="entry name" value="XPO2_C"/>
</dbReference>
<keyword evidence="5" id="KW-0963">Cytoplasm</keyword>
<gene>
    <name evidence="9" type="ORF">INT45_001511</name>
</gene>
<dbReference type="GO" id="GO:0006606">
    <property type="term" value="P:protein import into nucleus"/>
    <property type="evidence" value="ECO:0007669"/>
    <property type="project" value="TreeGrafter"/>
</dbReference>
<name>A0A8H7S9J8_9FUNG</name>
<reference evidence="9 10" key="1">
    <citation type="submission" date="2020-12" db="EMBL/GenBank/DDBJ databases">
        <title>Metabolic potential, ecology and presence of endohyphal bacteria is reflected in genomic diversity of Mucoromycotina.</title>
        <authorList>
            <person name="Muszewska A."/>
            <person name="Okrasinska A."/>
            <person name="Steczkiewicz K."/>
            <person name="Drgas O."/>
            <person name="Orlowska M."/>
            <person name="Perlinska-Lenart U."/>
            <person name="Aleksandrzak-Piekarczyk T."/>
            <person name="Szatraj K."/>
            <person name="Zielenkiewicz U."/>
            <person name="Pilsyk S."/>
            <person name="Malc E."/>
            <person name="Mieczkowski P."/>
            <person name="Kruszewska J.S."/>
            <person name="Biernat P."/>
            <person name="Pawlowska J."/>
        </authorList>
    </citation>
    <scope>NUCLEOTIDE SEQUENCE [LARGE SCALE GENOMIC DNA]</scope>
    <source>
        <strain evidence="9 10">CBS 142.35</strain>
    </source>
</reference>
<dbReference type="Pfam" id="PF03378">
    <property type="entry name" value="CAS_CSE1"/>
    <property type="match status" value="1"/>
</dbReference>
<dbReference type="Gene3D" id="1.25.10.10">
    <property type="entry name" value="Leucine-rich Repeat Variant"/>
    <property type="match status" value="1"/>
</dbReference>
<evidence type="ECO:0000313" key="10">
    <source>
        <dbReference type="Proteomes" id="UP000646827"/>
    </source>
</evidence>
<keyword evidence="4" id="KW-0813">Transport</keyword>
<accession>A0A8H7S9J8</accession>
<dbReference type="Pfam" id="PF03810">
    <property type="entry name" value="IBN_N"/>
    <property type="match status" value="1"/>
</dbReference>
<evidence type="ECO:0000256" key="4">
    <source>
        <dbReference type="ARBA" id="ARBA00022448"/>
    </source>
</evidence>
<dbReference type="OrthoDB" id="3268246at2759"/>
<dbReference type="InterPro" id="IPR013713">
    <property type="entry name" value="XPO2_central"/>
</dbReference>
<evidence type="ECO:0000313" key="9">
    <source>
        <dbReference type="EMBL" id="KAG2225287.1"/>
    </source>
</evidence>
<keyword evidence="10" id="KW-1185">Reference proteome</keyword>
<sequence length="981" mass="111747">MEINEQTYAALQQYLQQTLNPASQKEAERQLGDVEVQQGFPILLLKLIGDNNADLTLRFAGSLYFKNYIKRHWVPDNENANKIALQDRDMIKAEIVQLLISVPEKIQLQISDALAIMADEDFPEKWNNLLEQLINRLSPSDYNVNNGILQIAHSIFKRWRSQFASDSLFIDIKYVLDRFCEPYLQLFQITDKLIKDNVANAEALKPLSQSLILLTKIFYDLNCQDLPEFFEDNMGKFMEFFQYYLVYNNQYLDNNDEDEAGALERIKTGICEILELYTQKYEEDFPYMDGFFSIIVQLLMSLGQEGKYDTLVCKALSLLTCMVKLERMAPAVTSGETMAQMCEKIALKNIAMREVDEELFEDNPIEYIRRDLEGSDTDTRRRAAADFIRGLMERYESQTTQIITKYITYFLEQHGANPQANWKDKNMAIFLLVAIASRTSTTQLGVTQTNNLVDIVDFFTKHILGDLQTDVNAGSPILKVDAIKFLYTFRSQLTKDQLLTVFPLLVKHLESTNYVVHTYSAIAIERILFLRQGKSMLFSAQDIAPYAEKLLVELFRLIEAGVTPEKLSENDYLMRAVMRVIITCRQDMVPYVNVIMGKLTNILGIVSNNPSNPRFNHYIFESIGALIRFICPVSTGAVGEFENMLFGPFQTILSRDIQEFTPYVFQLLAQLLDHHTGQDLSPAYVSLLDPLLNPPLWEQGNIPALVRLLEVYLTKGINTILASNKLEPILGIFQQKLINSRQNDHYALSLLIAVTKTVPIEILSRYLPALVTAVLTRLMSKKKGDKIIFDRFTRNFTLWVCLFFVLEKLGGPDVLIRVFDSMQPGLFGQIITIFVTADLNALRDPIDYKICGVGIVRLLTQSDLILQQPYINNVWPNVFTALLRMLELPPTANDEGPDDLYTLDINEETTGYQTSFAKLSTAAPVREDPVASLPPCQVYLSQQLIAMAPEKRGAVKSVMPSEASQFLPKYFESAGISMSHF</sequence>
<dbReference type="GO" id="GO:0006611">
    <property type="term" value="P:protein export from nucleus"/>
    <property type="evidence" value="ECO:0007669"/>
    <property type="project" value="TreeGrafter"/>
</dbReference>
<dbReference type="SUPFAM" id="SSF48371">
    <property type="entry name" value="ARM repeat"/>
    <property type="match status" value="1"/>
</dbReference>
<dbReference type="Proteomes" id="UP000646827">
    <property type="component" value="Unassembled WGS sequence"/>
</dbReference>
<dbReference type="SMART" id="SM00913">
    <property type="entry name" value="IBN_N"/>
    <property type="match status" value="1"/>
</dbReference>